<evidence type="ECO:0000313" key="4">
    <source>
        <dbReference type="Proteomes" id="UP001497744"/>
    </source>
</evidence>
<dbReference type="Proteomes" id="UP001497744">
    <property type="component" value="Unassembled WGS sequence"/>
</dbReference>
<dbReference type="RefSeq" id="XP_067716463.1">
    <property type="nucleotide sequence ID" value="XM_067860362.1"/>
</dbReference>
<organism evidence="3 4">
    <name type="scientific">Babesia caballi</name>
    <dbReference type="NCBI Taxonomy" id="5871"/>
    <lineage>
        <taxon>Eukaryota</taxon>
        <taxon>Sar</taxon>
        <taxon>Alveolata</taxon>
        <taxon>Apicomplexa</taxon>
        <taxon>Aconoidasida</taxon>
        <taxon>Piroplasmida</taxon>
        <taxon>Babesiidae</taxon>
        <taxon>Babesia</taxon>
    </lineage>
</organism>
<dbReference type="PANTHER" id="PTHR12292">
    <property type="entry name" value="RWD DOMAIN-CONTAINING PROTEIN"/>
    <property type="match status" value="1"/>
</dbReference>
<dbReference type="EMBL" id="BPLF01000003">
    <property type="protein sequence ID" value="GIX64394.1"/>
    <property type="molecule type" value="Genomic_DNA"/>
</dbReference>
<dbReference type="SMART" id="SM00591">
    <property type="entry name" value="RWD"/>
    <property type="match status" value="1"/>
</dbReference>
<comment type="caution">
    <text evidence="3">The sequence shown here is derived from an EMBL/GenBank/DDBJ whole genome shotgun (WGS) entry which is preliminary data.</text>
</comment>
<evidence type="ECO:0000256" key="1">
    <source>
        <dbReference type="SAM" id="MobiDB-lite"/>
    </source>
</evidence>
<dbReference type="Pfam" id="PF05773">
    <property type="entry name" value="RWD"/>
    <property type="match status" value="1"/>
</dbReference>
<dbReference type="InterPro" id="IPR016135">
    <property type="entry name" value="UBQ-conjugating_enzyme/RWD"/>
</dbReference>
<name>A0AAV4M0S3_BABCB</name>
<evidence type="ECO:0000259" key="2">
    <source>
        <dbReference type="PROSITE" id="PS50908"/>
    </source>
</evidence>
<gene>
    <name evidence="3" type="ORF">BcabD6B2_38290</name>
</gene>
<protein>
    <submittedName>
        <fullName evidence="3">Rwd domain-containing protein</fullName>
    </submittedName>
</protein>
<sequence length="230" mass="26012">MDDSERAMEIEALSAIFIEGEELQILNESELIITCNPRRQDGSQGCSMRLKFTLPSNYPVEESANYEIVDAVGLSEEDRERIVGVMDDVIEQNQGMPMLYPIVEAVNEELAHCIMTTEHGEAESDDGDGEDAEVAGSGDSLDTGLHLKQLVPEQERVTKEMFEEWSRKFRLEMIKKGIWRDVDARASKGQMTGREIFETKSADLDFDENENVFWNNEALYEGDCDEVALD</sequence>
<dbReference type="PROSITE" id="PS50908">
    <property type="entry name" value="RWD"/>
    <property type="match status" value="1"/>
</dbReference>
<feature type="domain" description="RWD" evidence="2">
    <location>
        <begin position="8"/>
        <end position="113"/>
    </location>
</feature>
<reference evidence="3 4" key="1">
    <citation type="submission" date="2021-06" db="EMBL/GenBank/DDBJ databases">
        <title>Genome sequence of Babesia caballi.</title>
        <authorList>
            <person name="Yamagishi J."/>
            <person name="Kidaka T."/>
            <person name="Ochi A."/>
        </authorList>
    </citation>
    <scope>NUCLEOTIDE SEQUENCE [LARGE SCALE GENOMIC DNA]</scope>
    <source>
        <strain evidence="3">USDA-D6B2</strain>
    </source>
</reference>
<dbReference type="AlphaFoldDB" id="A0AAV4M0S3"/>
<feature type="compositionally biased region" description="Acidic residues" evidence="1">
    <location>
        <begin position="123"/>
        <end position="133"/>
    </location>
</feature>
<proteinExistence type="predicted"/>
<dbReference type="InterPro" id="IPR040213">
    <property type="entry name" value="GIR2-like"/>
</dbReference>
<evidence type="ECO:0000313" key="3">
    <source>
        <dbReference type="EMBL" id="GIX64394.1"/>
    </source>
</evidence>
<feature type="region of interest" description="Disordered" evidence="1">
    <location>
        <begin position="119"/>
        <end position="139"/>
    </location>
</feature>
<dbReference type="SUPFAM" id="SSF54495">
    <property type="entry name" value="UBC-like"/>
    <property type="match status" value="1"/>
</dbReference>
<dbReference type="Gene3D" id="3.10.110.10">
    <property type="entry name" value="Ubiquitin Conjugating Enzyme"/>
    <property type="match status" value="1"/>
</dbReference>
<dbReference type="GeneID" id="94195875"/>
<accession>A0AAV4M0S3</accession>
<keyword evidence="4" id="KW-1185">Reference proteome</keyword>
<dbReference type="InterPro" id="IPR006575">
    <property type="entry name" value="RWD_dom"/>
</dbReference>